<accession>A0A1J5Q666</accession>
<dbReference type="InterPro" id="IPR003680">
    <property type="entry name" value="Flavodoxin_fold"/>
</dbReference>
<reference evidence="2" key="1">
    <citation type="submission" date="2016-10" db="EMBL/GenBank/DDBJ databases">
        <title>Sequence of Gallionella enrichment culture.</title>
        <authorList>
            <person name="Poehlein A."/>
            <person name="Muehling M."/>
            <person name="Daniel R."/>
        </authorList>
    </citation>
    <scope>NUCLEOTIDE SEQUENCE</scope>
</reference>
<feature type="domain" description="Flavodoxin-like fold" evidence="1">
    <location>
        <begin position="1"/>
        <end position="90"/>
    </location>
</feature>
<name>A0A1J5Q666_9ZZZZ</name>
<evidence type="ECO:0000259" key="1">
    <source>
        <dbReference type="Pfam" id="PF02525"/>
    </source>
</evidence>
<evidence type="ECO:0000313" key="2">
    <source>
        <dbReference type="EMBL" id="OIQ75487.1"/>
    </source>
</evidence>
<dbReference type="Gene3D" id="3.40.50.360">
    <property type="match status" value="1"/>
</dbReference>
<sequence length="105" mass="10957">MLKAYFDQIIMSGTLDASRARGLAGKKITFIVAQGGSYVDGAPRAGWDFATGYLKLIAQALGATDVEIIVAEYTLAGIAPGMESFVDAKAASIEAAKQTARNRAA</sequence>
<protein>
    <submittedName>
        <fullName evidence="2">FMN-dependent NADH-azoreductase</fullName>
    </submittedName>
</protein>
<dbReference type="SUPFAM" id="SSF52218">
    <property type="entry name" value="Flavoproteins"/>
    <property type="match status" value="1"/>
</dbReference>
<gene>
    <name evidence="2" type="primary">azoR_5</name>
    <name evidence="2" type="ORF">GALL_428480</name>
</gene>
<organism evidence="2">
    <name type="scientific">mine drainage metagenome</name>
    <dbReference type="NCBI Taxonomy" id="410659"/>
    <lineage>
        <taxon>unclassified sequences</taxon>
        <taxon>metagenomes</taxon>
        <taxon>ecological metagenomes</taxon>
    </lineage>
</organism>
<dbReference type="EMBL" id="MLJW01002150">
    <property type="protein sequence ID" value="OIQ75487.1"/>
    <property type="molecule type" value="Genomic_DNA"/>
</dbReference>
<dbReference type="InterPro" id="IPR029039">
    <property type="entry name" value="Flavoprotein-like_sf"/>
</dbReference>
<dbReference type="Pfam" id="PF02525">
    <property type="entry name" value="Flavodoxin_2"/>
    <property type="match status" value="1"/>
</dbReference>
<comment type="caution">
    <text evidence="2">The sequence shown here is derived from an EMBL/GenBank/DDBJ whole genome shotgun (WGS) entry which is preliminary data.</text>
</comment>
<dbReference type="AlphaFoldDB" id="A0A1J5Q666"/>
<proteinExistence type="predicted"/>